<dbReference type="Proteomes" id="UP000725649">
    <property type="component" value="Unassembled WGS sequence"/>
</dbReference>
<name>A0A928HJ62_9BACT</name>
<dbReference type="GO" id="GO:0004748">
    <property type="term" value="F:ribonucleoside-diphosphate reductase activity, thioredoxin disulfide as acceptor"/>
    <property type="evidence" value="ECO:0007669"/>
    <property type="project" value="TreeGrafter"/>
</dbReference>
<dbReference type="Pfam" id="PF13597">
    <property type="entry name" value="NRDD"/>
    <property type="match status" value="1"/>
</dbReference>
<dbReference type="InterPro" id="IPR012833">
    <property type="entry name" value="NrdD"/>
</dbReference>
<accession>A0A928HJ62</accession>
<organism evidence="1 2">
    <name type="scientific">Candidatus Avelusimicrobium gallicola</name>
    <dbReference type="NCBI Taxonomy" id="2562704"/>
    <lineage>
        <taxon>Bacteria</taxon>
        <taxon>Pseudomonadati</taxon>
        <taxon>Elusimicrobiota</taxon>
        <taxon>Elusimicrobia</taxon>
        <taxon>Elusimicrobiales</taxon>
        <taxon>Elusimicrobiaceae</taxon>
        <taxon>Candidatus Avelusimicrobium</taxon>
    </lineage>
</organism>
<evidence type="ECO:0000313" key="2">
    <source>
        <dbReference type="Proteomes" id="UP000725649"/>
    </source>
</evidence>
<gene>
    <name evidence="1" type="ORF">E7027_06250</name>
</gene>
<dbReference type="GO" id="GO:0031250">
    <property type="term" value="C:anaerobic ribonucleoside-triphosphate reductase complex"/>
    <property type="evidence" value="ECO:0007669"/>
    <property type="project" value="TreeGrafter"/>
</dbReference>
<dbReference type="EMBL" id="SUVG01000007">
    <property type="protein sequence ID" value="MBE6421705.1"/>
    <property type="molecule type" value="Genomic_DNA"/>
</dbReference>
<dbReference type="GO" id="GO:0006260">
    <property type="term" value="P:DNA replication"/>
    <property type="evidence" value="ECO:0007669"/>
    <property type="project" value="InterPro"/>
</dbReference>
<dbReference type="GO" id="GO:0009265">
    <property type="term" value="P:2'-deoxyribonucleotide biosynthetic process"/>
    <property type="evidence" value="ECO:0007669"/>
    <property type="project" value="TreeGrafter"/>
</dbReference>
<protein>
    <submittedName>
        <fullName evidence="1">Uncharacterized protein</fullName>
    </submittedName>
</protein>
<dbReference type="GO" id="GO:0008998">
    <property type="term" value="F:ribonucleoside-triphosphate reductase (thioredoxin) activity"/>
    <property type="evidence" value="ECO:0007669"/>
    <property type="project" value="InterPro"/>
</dbReference>
<dbReference type="PANTHER" id="PTHR21075:SF0">
    <property type="entry name" value="ANAEROBIC RIBONUCLEOSIDE-TRIPHOSPHATE REDUCTASE"/>
    <property type="match status" value="1"/>
</dbReference>
<comment type="caution">
    <text evidence="1">The sequence shown here is derived from an EMBL/GenBank/DDBJ whole genome shotgun (WGS) entry which is preliminary data.</text>
</comment>
<dbReference type="AlphaFoldDB" id="A0A928HJ62"/>
<evidence type="ECO:0000313" key="1">
    <source>
        <dbReference type="EMBL" id="MBE6421705.1"/>
    </source>
</evidence>
<proteinExistence type="predicted"/>
<dbReference type="PANTHER" id="PTHR21075">
    <property type="entry name" value="ANAEROBIC RIBONUCLEOSIDE-TRIPHOSPHATE REDUCTASE"/>
    <property type="match status" value="1"/>
</dbReference>
<sequence>MTAQERQAVENQISELKKEMAEVHGSKCEVYSRVVGYLRPVQNWNNGKKEEFAMRKTMHVECGCDCK</sequence>
<reference evidence="1" key="1">
    <citation type="submission" date="2019-04" db="EMBL/GenBank/DDBJ databases">
        <title>Evolution of Biomass-Degrading Anaerobic Consortia Revealed by Metagenomics.</title>
        <authorList>
            <person name="Peng X."/>
        </authorList>
    </citation>
    <scope>NUCLEOTIDE SEQUENCE</scope>
    <source>
        <strain evidence="1">SIG66</strain>
    </source>
</reference>